<dbReference type="InterPro" id="IPR000215">
    <property type="entry name" value="Serpin_fam"/>
</dbReference>
<dbReference type="SUPFAM" id="SSF56574">
    <property type="entry name" value="Serpins"/>
    <property type="match status" value="2"/>
</dbReference>
<evidence type="ECO:0000313" key="3">
    <source>
        <dbReference type="Proteomes" id="UP000007967"/>
    </source>
</evidence>
<dbReference type="PANTHER" id="PTHR11461">
    <property type="entry name" value="SERINE PROTEASE INHIBITOR, SERPIN"/>
    <property type="match status" value="1"/>
</dbReference>
<reference evidence="2 3" key="2">
    <citation type="journal article" date="2010" name="Stand. Genomic Sci.">
        <title>Complete genome sequence of Kribbella flavida type strain (IFO 14399).</title>
        <authorList>
            <person name="Pukall R."/>
            <person name="Lapidus A."/>
            <person name="Glavina Del Rio T."/>
            <person name="Copeland A."/>
            <person name="Tice H."/>
            <person name="Cheng J.-F."/>
            <person name="Lucas S."/>
            <person name="Chen F."/>
            <person name="Nolan M."/>
            <person name="LaButti K."/>
            <person name="Pati A."/>
            <person name="Ivanova N."/>
            <person name="Mavrommatis K."/>
            <person name="Mikhailova N."/>
            <person name="Pitluck S."/>
            <person name="Bruce D."/>
            <person name="Goodwin L."/>
            <person name="Land M."/>
            <person name="Hauser L."/>
            <person name="Chang Y.-J."/>
            <person name="Jeffries C.D."/>
            <person name="Chen A."/>
            <person name="Palaniappan K."/>
            <person name="Chain P."/>
            <person name="Rohde M."/>
            <person name="Goeker M."/>
            <person name="Bristow J."/>
            <person name="Eisen J.A."/>
            <person name="Markowitz V."/>
            <person name="Hugenholtz P."/>
            <person name="Kyrpides N.C."/>
            <person name="Klenk H.-P."/>
            <person name="Brettin T."/>
        </authorList>
    </citation>
    <scope>NUCLEOTIDE SEQUENCE [LARGE SCALE GENOMIC DNA]</scope>
    <source>
        <strain evidence="3">DSM 17836 / JCM 10339 / NBRC 14399</strain>
    </source>
</reference>
<dbReference type="EMBL" id="CP001736">
    <property type="protein sequence ID" value="ADB30812.1"/>
    <property type="molecule type" value="Genomic_DNA"/>
</dbReference>
<dbReference type="eggNOG" id="COG4826">
    <property type="taxonomic scope" value="Bacteria"/>
</dbReference>
<accession>D2PNG0</accession>
<reference evidence="3" key="1">
    <citation type="submission" date="2009-09" db="EMBL/GenBank/DDBJ databases">
        <title>The complete genome of Kribbella flavida DSM 17836.</title>
        <authorList>
            <consortium name="US DOE Joint Genome Institute (JGI-PGF)"/>
            <person name="Lucas S."/>
            <person name="Copeland A."/>
            <person name="Lapidus A."/>
            <person name="Glavina del Rio T."/>
            <person name="Dalin E."/>
            <person name="Tice H."/>
            <person name="Bruce D."/>
            <person name="Goodwin L."/>
            <person name="Pitluck S."/>
            <person name="Kyrpides N."/>
            <person name="Mavromatis K."/>
            <person name="Ivanova N."/>
            <person name="Saunders E."/>
            <person name="Brettin T."/>
            <person name="Detter J.C."/>
            <person name="Han C."/>
            <person name="Larimer F."/>
            <person name="Land M."/>
            <person name="Hauser L."/>
            <person name="Markowitz V."/>
            <person name="Cheng J.-F."/>
            <person name="Hugenholtz P."/>
            <person name="Woyke T."/>
            <person name="Wu D."/>
            <person name="Pukall R."/>
            <person name="Klenk H.-P."/>
            <person name="Eisen J.A."/>
        </authorList>
    </citation>
    <scope>NUCLEOTIDE SEQUENCE [LARGE SCALE GENOMIC DNA]</scope>
    <source>
        <strain evidence="3">DSM 17836 / JCM 10339 / NBRC 14399</strain>
    </source>
</reference>
<dbReference type="InterPro" id="IPR036186">
    <property type="entry name" value="Serpin_sf"/>
</dbReference>
<dbReference type="Gene3D" id="2.30.39.10">
    <property type="entry name" value="Alpha-1-antitrypsin, domain 1"/>
    <property type="match status" value="1"/>
</dbReference>
<dbReference type="HOGENOM" id="CLU_041784_0_0_11"/>
<proteinExistence type="predicted"/>
<dbReference type="KEGG" id="kfl:Kfla_1717"/>
<dbReference type="AlphaFoldDB" id="D2PNG0"/>
<evidence type="ECO:0000259" key="1">
    <source>
        <dbReference type="Pfam" id="PF00079"/>
    </source>
</evidence>
<sequence length="338" mass="35263">MLSGYGAAPLLAVLGSVAVEPARSELMAAGGQWAGLLPGTPELRAAIGLWTRPEVPLEPGLDQVIPAQLRGVLTGRQALDRWVVEQTDGLLERMPVQLTAETLLVLASALAVRTTWAQPFEAWERGVGGRSVWWLSRVDPDLSTVRCHDTANGAMTAVTVRGSGAIDVRLVVADPAVARNKVLAAAVGLGEGGADAVRLLEGLPSPAVSVVETMDPQPTVTLSVPYFEVDAEHDLLACPEVFGLVTASDPRRGHFPGLSSMPLAVSQAKQAVMARFSATGFEAAAVTAIPAVAGSAPIPGARGLRVDLDRPFAFVAVHRPTGTPLVAGWADESAYKVV</sequence>
<name>D2PNG0_KRIFD</name>
<dbReference type="PANTHER" id="PTHR11461:SF211">
    <property type="entry name" value="GH10112P-RELATED"/>
    <property type="match status" value="1"/>
</dbReference>
<dbReference type="STRING" id="479435.Kfla_1717"/>
<feature type="domain" description="Serpin" evidence="1">
    <location>
        <begin position="215"/>
        <end position="328"/>
    </location>
</feature>
<protein>
    <recommendedName>
        <fullName evidence="1">Serpin domain-containing protein</fullName>
    </recommendedName>
</protein>
<organism evidence="2 3">
    <name type="scientific">Kribbella flavida (strain DSM 17836 / JCM 10339 / NBRC 14399)</name>
    <dbReference type="NCBI Taxonomy" id="479435"/>
    <lineage>
        <taxon>Bacteria</taxon>
        <taxon>Bacillati</taxon>
        <taxon>Actinomycetota</taxon>
        <taxon>Actinomycetes</taxon>
        <taxon>Propionibacteriales</taxon>
        <taxon>Kribbellaceae</taxon>
        <taxon>Kribbella</taxon>
    </lineage>
</organism>
<dbReference type="Proteomes" id="UP000007967">
    <property type="component" value="Chromosome"/>
</dbReference>
<dbReference type="Pfam" id="PF00079">
    <property type="entry name" value="Serpin"/>
    <property type="match status" value="1"/>
</dbReference>
<keyword evidence="3" id="KW-1185">Reference proteome</keyword>
<gene>
    <name evidence="2" type="ordered locus">Kfla_1717</name>
</gene>
<evidence type="ECO:0000313" key="2">
    <source>
        <dbReference type="EMBL" id="ADB30812.1"/>
    </source>
</evidence>
<dbReference type="InterPro" id="IPR042178">
    <property type="entry name" value="Serpin_sf_1"/>
</dbReference>
<dbReference type="GO" id="GO:0005615">
    <property type="term" value="C:extracellular space"/>
    <property type="evidence" value="ECO:0007669"/>
    <property type="project" value="InterPro"/>
</dbReference>
<dbReference type="GO" id="GO:0004867">
    <property type="term" value="F:serine-type endopeptidase inhibitor activity"/>
    <property type="evidence" value="ECO:0007669"/>
    <property type="project" value="InterPro"/>
</dbReference>
<dbReference type="Gene3D" id="3.30.497.10">
    <property type="entry name" value="Antithrombin, subunit I, domain 2"/>
    <property type="match status" value="2"/>
</dbReference>
<dbReference type="InterPro" id="IPR042185">
    <property type="entry name" value="Serpin_sf_2"/>
</dbReference>
<dbReference type="InterPro" id="IPR023796">
    <property type="entry name" value="Serpin_dom"/>
</dbReference>